<evidence type="ECO:0000313" key="3">
    <source>
        <dbReference type="Proteomes" id="UP000651057"/>
    </source>
</evidence>
<organism evidence="2 3">
    <name type="scientific">Aquimarina mytili</name>
    <dbReference type="NCBI Taxonomy" id="874423"/>
    <lineage>
        <taxon>Bacteria</taxon>
        <taxon>Pseudomonadati</taxon>
        <taxon>Bacteroidota</taxon>
        <taxon>Flavobacteriia</taxon>
        <taxon>Flavobacteriales</taxon>
        <taxon>Flavobacteriaceae</taxon>
        <taxon>Aquimarina</taxon>
    </lineage>
</organism>
<keyword evidence="1" id="KW-0732">Signal</keyword>
<proteinExistence type="predicted"/>
<sequence>MNTPILYSTILLFVFLVSCSSDDAENSSTNSNFPGDTELADAENIQLFPENHPLNMDISNSPIDPNSDLILNNIGLSEHLFADFGSGLYQGAPIGIPYVVVNNNQPLVPITFRANSYDGNYGDESDQGPFPIPLNAPIEGNGAGDSHIISVNIENGMLYELYNASQSGAGFEASSAAVFDLNTVTYRPDGWTSADAAGLPIFPLLVRYPEIEKGEIDHPIRFTIGRNKIYEGYVLPARHLVSGERSDELLPFGGRLRLKANYDISSFSETNQIILRAMKKYGLILADVGSDIFITGAPNDNWDNDDLRNLQQVTLDNFEVIELGEISTRVN</sequence>
<dbReference type="Proteomes" id="UP000651057">
    <property type="component" value="Unassembled WGS sequence"/>
</dbReference>
<keyword evidence="3" id="KW-1185">Reference proteome</keyword>
<feature type="signal peptide" evidence="1">
    <location>
        <begin position="1"/>
        <end position="23"/>
    </location>
</feature>
<evidence type="ECO:0000256" key="1">
    <source>
        <dbReference type="SAM" id="SignalP"/>
    </source>
</evidence>
<reference evidence="2" key="1">
    <citation type="submission" date="2021-01" db="EMBL/GenBank/DDBJ databases">
        <authorList>
            <person name="Zhong Y.L."/>
        </authorList>
    </citation>
    <scope>NUCLEOTIDE SEQUENCE</scope>
    <source>
        <strain evidence="2">KCTC 23302</strain>
    </source>
</reference>
<feature type="chain" id="PRO_5037258531" evidence="1">
    <location>
        <begin position="24"/>
        <end position="331"/>
    </location>
</feature>
<evidence type="ECO:0000313" key="2">
    <source>
        <dbReference type="EMBL" id="MBL0684780.1"/>
    </source>
</evidence>
<dbReference type="RefSeq" id="WP_201921708.1">
    <property type="nucleotide sequence ID" value="NZ_BAABAX010000014.1"/>
</dbReference>
<protein>
    <submittedName>
        <fullName evidence="2">Uncharacterized protein</fullName>
    </submittedName>
</protein>
<comment type="caution">
    <text evidence="2">The sequence shown here is derived from an EMBL/GenBank/DDBJ whole genome shotgun (WGS) entry which is preliminary data.</text>
</comment>
<dbReference type="EMBL" id="JAERQJ010000006">
    <property type="protein sequence ID" value="MBL0684780.1"/>
    <property type="molecule type" value="Genomic_DNA"/>
</dbReference>
<gene>
    <name evidence="2" type="ORF">JJQ60_14715</name>
</gene>
<name>A0A936ZZJ5_9FLAO</name>
<dbReference type="AlphaFoldDB" id="A0A936ZZJ5"/>
<accession>A0A936ZZJ5</accession>